<name>A0A2T0N8J2_9ACTN</name>
<evidence type="ECO:0000313" key="2">
    <source>
        <dbReference type="EMBL" id="PRX69085.1"/>
    </source>
</evidence>
<comment type="caution">
    <text evidence="2">The sequence shown here is derived from an EMBL/GenBank/DDBJ whole genome shotgun (WGS) entry which is preliminary data.</text>
</comment>
<dbReference type="RefSeq" id="WP_146178035.1">
    <property type="nucleotide sequence ID" value="NZ_JBFAIB010000033.1"/>
</dbReference>
<dbReference type="Proteomes" id="UP000238312">
    <property type="component" value="Unassembled WGS sequence"/>
</dbReference>
<gene>
    <name evidence="2" type="ORF">B0I32_102141</name>
</gene>
<accession>A0A2T0N8J2</accession>
<dbReference type="AlphaFoldDB" id="A0A2T0N8J2"/>
<keyword evidence="3" id="KW-1185">Reference proteome</keyword>
<proteinExistence type="predicted"/>
<dbReference type="OrthoDB" id="4351095at2"/>
<evidence type="ECO:0000256" key="1">
    <source>
        <dbReference type="SAM" id="MobiDB-lite"/>
    </source>
</evidence>
<feature type="region of interest" description="Disordered" evidence="1">
    <location>
        <begin position="1"/>
        <end position="22"/>
    </location>
</feature>
<reference evidence="2 3" key="1">
    <citation type="submission" date="2018-03" db="EMBL/GenBank/DDBJ databases">
        <title>Genomic Encyclopedia of Type Strains, Phase III (KMG-III): the genomes of soil and plant-associated and newly described type strains.</title>
        <authorList>
            <person name="Whitman W."/>
        </authorList>
    </citation>
    <scope>NUCLEOTIDE SEQUENCE [LARGE SCALE GENOMIC DNA]</scope>
    <source>
        <strain evidence="2 3">CGMCC 4.7104</strain>
    </source>
</reference>
<sequence>MSQTVGIDKRQHASSAKRAQGLDESTKVWNTINVSNSDEAAGWVNLEPAQGAGEAAFSSRSDGSVDVYYFM</sequence>
<protein>
    <submittedName>
        <fullName evidence="2">Uncharacterized protein</fullName>
    </submittedName>
</protein>
<evidence type="ECO:0000313" key="3">
    <source>
        <dbReference type="Proteomes" id="UP000238312"/>
    </source>
</evidence>
<dbReference type="EMBL" id="PVNG01000002">
    <property type="protein sequence ID" value="PRX69085.1"/>
    <property type="molecule type" value="Genomic_DNA"/>
</dbReference>
<organism evidence="2 3">
    <name type="scientific">Nonomuraea fuscirosea</name>
    <dbReference type="NCBI Taxonomy" id="1291556"/>
    <lineage>
        <taxon>Bacteria</taxon>
        <taxon>Bacillati</taxon>
        <taxon>Actinomycetota</taxon>
        <taxon>Actinomycetes</taxon>
        <taxon>Streptosporangiales</taxon>
        <taxon>Streptosporangiaceae</taxon>
        <taxon>Nonomuraea</taxon>
    </lineage>
</organism>